<keyword evidence="4" id="KW-0808">Transferase</keyword>
<keyword evidence="6" id="KW-0418">Kinase</keyword>
<gene>
    <name evidence="8" type="ORF">EDD34_0153</name>
</gene>
<dbReference type="SUPFAM" id="SSF51261">
    <property type="entry name" value="Duplicated hybrid motif"/>
    <property type="match status" value="1"/>
</dbReference>
<dbReference type="PANTHER" id="PTHR45008">
    <property type="entry name" value="PTS SYSTEM GLUCOSE-SPECIFIC EIIA COMPONENT"/>
    <property type="match status" value="1"/>
</dbReference>
<keyword evidence="9" id="KW-1185">Reference proteome</keyword>
<comment type="caution">
    <text evidence="8">The sequence shown here is derived from an EMBL/GenBank/DDBJ whole genome shotgun (WGS) entry which is preliminary data.</text>
</comment>
<dbReference type="InterPro" id="IPR011055">
    <property type="entry name" value="Dup_hybrid_motif"/>
</dbReference>
<dbReference type="EMBL" id="RKQZ01000001">
    <property type="protein sequence ID" value="RPF19602.1"/>
    <property type="molecule type" value="Genomic_DNA"/>
</dbReference>
<organism evidence="8 9">
    <name type="scientific">Myceligenerans xiligouense</name>
    <dbReference type="NCBI Taxonomy" id="253184"/>
    <lineage>
        <taxon>Bacteria</taxon>
        <taxon>Bacillati</taxon>
        <taxon>Actinomycetota</taxon>
        <taxon>Actinomycetes</taxon>
        <taxon>Micrococcales</taxon>
        <taxon>Promicromonosporaceae</taxon>
        <taxon>Myceligenerans</taxon>
    </lineage>
</organism>
<evidence type="ECO:0000256" key="3">
    <source>
        <dbReference type="ARBA" id="ARBA00022597"/>
    </source>
</evidence>
<dbReference type="GO" id="GO:0016301">
    <property type="term" value="F:kinase activity"/>
    <property type="evidence" value="ECO:0007669"/>
    <property type="project" value="UniProtKB-KW"/>
</dbReference>
<evidence type="ECO:0000313" key="9">
    <source>
        <dbReference type="Proteomes" id="UP000280501"/>
    </source>
</evidence>
<dbReference type="PROSITE" id="PS51093">
    <property type="entry name" value="PTS_EIIA_TYPE_1"/>
    <property type="match status" value="1"/>
</dbReference>
<dbReference type="OrthoDB" id="9797715at2"/>
<keyword evidence="3" id="KW-0762">Sugar transport</keyword>
<dbReference type="GO" id="GO:0005737">
    <property type="term" value="C:cytoplasm"/>
    <property type="evidence" value="ECO:0007669"/>
    <property type="project" value="UniProtKB-SubCell"/>
</dbReference>
<proteinExistence type="predicted"/>
<evidence type="ECO:0000313" key="8">
    <source>
        <dbReference type="EMBL" id="RPF19602.1"/>
    </source>
</evidence>
<dbReference type="Proteomes" id="UP000280501">
    <property type="component" value="Unassembled WGS sequence"/>
</dbReference>
<evidence type="ECO:0000256" key="4">
    <source>
        <dbReference type="ARBA" id="ARBA00022679"/>
    </source>
</evidence>
<evidence type="ECO:0000256" key="1">
    <source>
        <dbReference type="ARBA" id="ARBA00004496"/>
    </source>
</evidence>
<evidence type="ECO:0000256" key="6">
    <source>
        <dbReference type="ARBA" id="ARBA00022777"/>
    </source>
</evidence>
<dbReference type="Gene3D" id="2.70.70.10">
    <property type="entry name" value="Glucose Permease (Domain IIA)"/>
    <property type="match status" value="1"/>
</dbReference>
<reference evidence="8 9" key="1">
    <citation type="submission" date="2018-11" db="EMBL/GenBank/DDBJ databases">
        <title>Sequencing the genomes of 1000 actinobacteria strains.</title>
        <authorList>
            <person name="Klenk H.-P."/>
        </authorList>
    </citation>
    <scope>NUCLEOTIDE SEQUENCE [LARGE SCALE GENOMIC DNA]</scope>
    <source>
        <strain evidence="8 9">DSM 15700</strain>
    </source>
</reference>
<evidence type="ECO:0000256" key="5">
    <source>
        <dbReference type="ARBA" id="ARBA00022683"/>
    </source>
</evidence>
<accession>A0A3N4Z3B0</accession>
<sequence length="157" mass="15535">MALTVLSPVSGTVVTMADVPDPVFAEGMVGPGIAVDPDLDGAASIAVAPIDGTMAALHPHAFVVSDAGHRGILVHLGIDTVQLGGTGFTVHVAKGDTVRAGEHLITWSPSDVAAGGRSPLVPVVALEVPAGGLDVLVAPGERVVAGAVPATPLLRVP</sequence>
<dbReference type="GO" id="GO:0009401">
    <property type="term" value="P:phosphoenolpyruvate-dependent sugar phosphotransferase system"/>
    <property type="evidence" value="ECO:0007669"/>
    <property type="project" value="UniProtKB-KW"/>
</dbReference>
<keyword evidence="5" id="KW-0598">Phosphotransferase system</keyword>
<protein>
    <submittedName>
        <fullName evidence="8">PTS system N-acetylglucosamine-specific IIA component (Glc family)</fullName>
    </submittedName>
</protein>
<comment type="subcellular location">
    <subcellularLocation>
        <location evidence="1">Cytoplasm</location>
    </subcellularLocation>
</comment>
<dbReference type="InterPro" id="IPR050890">
    <property type="entry name" value="PTS_EIIA_component"/>
</dbReference>
<feature type="domain" description="PTS EIIA type-1" evidence="7">
    <location>
        <begin position="21"/>
        <end position="127"/>
    </location>
</feature>
<dbReference type="InterPro" id="IPR001127">
    <property type="entry name" value="PTS_EIIA_1_perm"/>
</dbReference>
<name>A0A3N4Z3B0_9MICO</name>
<evidence type="ECO:0000259" key="7">
    <source>
        <dbReference type="PROSITE" id="PS51093"/>
    </source>
</evidence>
<evidence type="ECO:0000256" key="2">
    <source>
        <dbReference type="ARBA" id="ARBA00022448"/>
    </source>
</evidence>
<dbReference type="RefSeq" id="WP_123812885.1">
    <property type="nucleotide sequence ID" value="NZ_RKQZ01000001.1"/>
</dbReference>
<keyword evidence="2" id="KW-0813">Transport</keyword>
<dbReference type="Pfam" id="PF00358">
    <property type="entry name" value="PTS_EIIA_1"/>
    <property type="match status" value="1"/>
</dbReference>
<dbReference type="AlphaFoldDB" id="A0A3N4Z3B0"/>
<dbReference type="PANTHER" id="PTHR45008:SF1">
    <property type="entry name" value="PTS SYSTEM GLUCOSE-SPECIFIC EIIA COMPONENT"/>
    <property type="match status" value="1"/>
</dbReference>